<dbReference type="EMBL" id="JBIMPR010000001">
    <property type="protein sequence ID" value="MFH5773089.1"/>
    <property type="molecule type" value="Genomic_DNA"/>
</dbReference>
<sequence>MTRHIADRQHETGAGRIRNFTRQDREATIHPAIQRLLTRRKQEDAGGGRRVAEFLRIERGQNA</sequence>
<organism evidence="2 3">
    <name type="scientific">Paracoccus broussonetiae subsp. drimophilus</name>
    <dbReference type="NCBI Taxonomy" id="3373869"/>
    <lineage>
        <taxon>Bacteria</taxon>
        <taxon>Pseudomonadati</taxon>
        <taxon>Pseudomonadota</taxon>
        <taxon>Alphaproteobacteria</taxon>
        <taxon>Rhodobacterales</taxon>
        <taxon>Paracoccaceae</taxon>
        <taxon>Paracoccus</taxon>
        <taxon>Paracoccus broussonetiae</taxon>
    </lineage>
</organism>
<protein>
    <submittedName>
        <fullName evidence="2">Uncharacterized protein</fullName>
    </submittedName>
</protein>
<evidence type="ECO:0000313" key="2">
    <source>
        <dbReference type="EMBL" id="MFH5773089.1"/>
    </source>
</evidence>
<proteinExistence type="predicted"/>
<evidence type="ECO:0000313" key="3">
    <source>
        <dbReference type="Proteomes" id="UP001609376"/>
    </source>
</evidence>
<reference evidence="2 3" key="1">
    <citation type="submission" date="2024-10" db="EMBL/GenBank/DDBJ databases">
        <title>Paracoccus drimophilus sp. nov., a novel bacterium from corn roots in Hunan.</title>
        <authorList>
            <person name="Li X."/>
        </authorList>
    </citation>
    <scope>NUCLEOTIDE SEQUENCE [LARGE SCALE GENOMIC DNA]</scope>
    <source>
        <strain evidence="2 3">NGMCC 1.201697</strain>
    </source>
</reference>
<comment type="caution">
    <text evidence="2">The sequence shown here is derived from an EMBL/GenBank/DDBJ whole genome shotgun (WGS) entry which is preliminary data.</text>
</comment>
<keyword evidence="3" id="KW-1185">Reference proteome</keyword>
<name>A0ABW7LFZ5_9RHOB</name>
<accession>A0ABW7LFZ5</accession>
<gene>
    <name evidence="2" type="ORF">ACHFJ0_02495</name>
</gene>
<dbReference type="RefSeq" id="WP_395131537.1">
    <property type="nucleotide sequence ID" value="NZ_JBIMPR010000001.1"/>
</dbReference>
<dbReference type="Proteomes" id="UP001609376">
    <property type="component" value="Unassembled WGS sequence"/>
</dbReference>
<evidence type="ECO:0000256" key="1">
    <source>
        <dbReference type="SAM" id="MobiDB-lite"/>
    </source>
</evidence>
<feature type="region of interest" description="Disordered" evidence="1">
    <location>
        <begin position="1"/>
        <end position="28"/>
    </location>
</feature>
<feature type="compositionally biased region" description="Basic and acidic residues" evidence="1">
    <location>
        <begin position="1"/>
        <end position="13"/>
    </location>
</feature>